<dbReference type="SMART" id="SM01004">
    <property type="entry name" value="ALAD"/>
    <property type="match status" value="1"/>
</dbReference>
<comment type="pathway">
    <text evidence="1">Porphyrin-containing compound metabolism; protoporphyrin-IX biosynthesis; coproporphyrinogen-III from 5-aminolevulinate: step 1/4.</text>
</comment>
<evidence type="ECO:0000256" key="9">
    <source>
        <dbReference type="PIRSR" id="PIRSR001415-1"/>
    </source>
</evidence>
<dbReference type="EMBL" id="RXFM01000021">
    <property type="protein sequence ID" value="RST69813.1"/>
    <property type="molecule type" value="Genomic_DNA"/>
</dbReference>
<dbReference type="SUPFAM" id="SSF51569">
    <property type="entry name" value="Aldolase"/>
    <property type="match status" value="1"/>
</dbReference>
<keyword evidence="6 11" id="KW-0456">Lyase</keyword>
<dbReference type="GO" id="GO:0005829">
    <property type="term" value="C:cytosol"/>
    <property type="evidence" value="ECO:0007669"/>
    <property type="project" value="TreeGrafter"/>
</dbReference>
<evidence type="ECO:0000256" key="1">
    <source>
        <dbReference type="ARBA" id="ARBA00004694"/>
    </source>
</evidence>
<reference evidence="14" key="1">
    <citation type="submission" date="2018-11" db="EMBL/GenBank/DDBJ databases">
        <title>Phylogenetic, genomic, and biogeographic characterization of a novel and ubiquitous marine invertebrate-associated Rickettsiales parasite, Candidatus Marinoinvertebrata rohwerii, gen. nov., sp. nov.</title>
        <authorList>
            <person name="Klinges J.G."/>
            <person name="Rosales S.M."/>
            <person name="Mcminds R."/>
            <person name="Shaver E.C."/>
            <person name="Shantz A."/>
            <person name="Peters E.C."/>
            <person name="Burkepile D.E."/>
            <person name="Silliman B.R."/>
            <person name="Vega Thurber R.L."/>
        </authorList>
    </citation>
    <scope>NUCLEOTIDE SEQUENCE [LARGE SCALE GENOMIC DNA]</scope>
    <source>
        <strain evidence="14">a_cerv_44</strain>
    </source>
</reference>
<dbReference type="RefSeq" id="WP_126044543.1">
    <property type="nucleotide sequence ID" value="NZ_RXFM01000021.1"/>
</dbReference>
<evidence type="ECO:0000256" key="12">
    <source>
        <dbReference type="RuleBase" id="RU004161"/>
    </source>
</evidence>
<evidence type="ECO:0000256" key="5">
    <source>
        <dbReference type="ARBA" id="ARBA00023133"/>
    </source>
</evidence>
<keyword evidence="5" id="KW-0350">Heme biosynthesis</keyword>
<dbReference type="OrthoDB" id="9805001at2"/>
<evidence type="ECO:0000256" key="4">
    <source>
        <dbReference type="ARBA" id="ARBA00020771"/>
    </source>
</evidence>
<dbReference type="UniPathway" id="UPA00251">
    <property type="reaction ID" value="UER00318"/>
</dbReference>
<dbReference type="FunFam" id="3.20.20.70:FF:000019">
    <property type="entry name" value="Delta-aminolevulinic acid dehydratase"/>
    <property type="match status" value="1"/>
</dbReference>
<feature type="active site" description="Schiff-base intermediate with substrate" evidence="9">
    <location>
        <position position="256"/>
    </location>
</feature>
<dbReference type="PRINTS" id="PR00144">
    <property type="entry name" value="DALDHYDRTASE"/>
</dbReference>
<accession>A0A3R9ZBF5</accession>
<dbReference type="GO" id="GO:0006782">
    <property type="term" value="P:protoporphyrinogen IX biosynthetic process"/>
    <property type="evidence" value="ECO:0007669"/>
    <property type="project" value="UniProtKB-UniPathway"/>
</dbReference>
<evidence type="ECO:0000313" key="14">
    <source>
        <dbReference type="Proteomes" id="UP000279470"/>
    </source>
</evidence>
<dbReference type="PANTHER" id="PTHR11458:SF0">
    <property type="entry name" value="DELTA-AMINOLEVULINIC ACID DEHYDRATASE"/>
    <property type="match status" value="1"/>
</dbReference>
<dbReference type="PIRSF" id="PIRSF001415">
    <property type="entry name" value="Porphbilin_synth"/>
    <property type="match status" value="1"/>
</dbReference>
<dbReference type="Pfam" id="PF00490">
    <property type="entry name" value="ALAD"/>
    <property type="match status" value="1"/>
</dbReference>
<dbReference type="PANTHER" id="PTHR11458">
    <property type="entry name" value="DELTA-AMINOLEVULINIC ACID DEHYDRATASE"/>
    <property type="match status" value="1"/>
</dbReference>
<evidence type="ECO:0000313" key="13">
    <source>
        <dbReference type="EMBL" id="RST69813.1"/>
    </source>
</evidence>
<dbReference type="AlphaFoldDB" id="A0A3R9ZBF5"/>
<comment type="catalytic activity">
    <reaction evidence="8 11">
        <text>2 5-aminolevulinate = porphobilinogen + 2 H2O + H(+)</text>
        <dbReference type="Rhea" id="RHEA:24064"/>
        <dbReference type="ChEBI" id="CHEBI:15377"/>
        <dbReference type="ChEBI" id="CHEBI:15378"/>
        <dbReference type="ChEBI" id="CHEBI:58126"/>
        <dbReference type="ChEBI" id="CHEBI:356416"/>
        <dbReference type="EC" id="4.2.1.24"/>
    </reaction>
</comment>
<protein>
    <recommendedName>
        <fullName evidence="4 11">Delta-aminolevulinic acid dehydratase</fullName>
        <ecNumber evidence="3 11">4.2.1.24</ecNumber>
    </recommendedName>
</protein>
<sequence length="333" mass="37178">MFSLSYPRTRSHRLRSSNWSRDLFAEATISSSDLIQPFFITEGNNISEPIDTLPGIYRHSVDNLVKKAENARDLGIKAILIFPQIPKNKKSVDAKESYNSNNLICKAIKELKKHKLDIGIIADVALDPYTLNGHDGITDQNGNILNDETVKILCKQSLTLAEAGCDSVAPSDMMDGRIAKIRDTLEENCFYNTKIFSYAAKYASNFYGPFREAIGSKNFLKNTSKETYQMNFRNSKESIHEIGLDISEGADAIIIKPGMPYLDIIARASDKFNIPIIGYQVSGEYSMLKIASEKQIFNYTKALIESLISFKRAGANAIITYAATDIAKQLMNI</sequence>
<evidence type="ECO:0000256" key="2">
    <source>
        <dbReference type="ARBA" id="ARBA00008055"/>
    </source>
</evidence>
<dbReference type="GO" id="GO:0004655">
    <property type="term" value="F:porphobilinogen synthase activity"/>
    <property type="evidence" value="ECO:0007669"/>
    <property type="project" value="UniProtKB-EC"/>
</dbReference>
<evidence type="ECO:0000256" key="3">
    <source>
        <dbReference type="ARBA" id="ARBA00012053"/>
    </source>
</evidence>
<comment type="similarity">
    <text evidence="2 12">Belongs to the ALAD family.</text>
</comment>
<dbReference type="GO" id="GO:0008270">
    <property type="term" value="F:zinc ion binding"/>
    <property type="evidence" value="ECO:0007669"/>
    <property type="project" value="TreeGrafter"/>
</dbReference>
<feature type="active site" description="Schiff-base intermediate with substrate" evidence="9">
    <location>
        <position position="201"/>
    </location>
</feature>
<keyword evidence="10" id="KW-0460">Magnesium</keyword>
<organism evidence="13 14">
    <name type="scientific">Candidatus Aquarickettsia rohweri</name>
    <dbReference type="NCBI Taxonomy" id="2602574"/>
    <lineage>
        <taxon>Bacteria</taxon>
        <taxon>Pseudomonadati</taxon>
        <taxon>Pseudomonadota</taxon>
        <taxon>Alphaproteobacteria</taxon>
        <taxon>Rickettsiales</taxon>
        <taxon>Candidatus Midichloriaceae</taxon>
        <taxon>Candidatus Aquarickettsia</taxon>
    </lineage>
</organism>
<evidence type="ECO:0000256" key="11">
    <source>
        <dbReference type="RuleBase" id="RU000515"/>
    </source>
</evidence>
<dbReference type="InterPro" id="IPR030656">
    <property type="entry name" value="ALAD_AS"/>
</dbReference>
<dbReference type="InterPro" id="IPR013785">
    <property type="entry name" value="Aldolase_TIM"/>
</dbReference>
<comment type="caution">
    <text evidence="13">The sequence shown here is derived from an EMBL/GenBank/DDBJ whole genome shotgun (WGS) entry which is preliminary data.</text>
</comment>
<comment type="subunit">
    <text evidence="11">Homooctamer.</text>
</comment>
<feature type="binding site" evidence="10">
    <location>
        <position position="241"/>
    </location>
    <ligand>
        <name>Mg(2+)</name>
        <dbReference type="ChEBI" id="CHEBI:18420"/>
    </ligand>
</feature>
<evidence type="ECO:0000256" key="7">
    <source>
        <dbReference type="ARBA" id="ARBA00023244"/>
    </source>
</evidence>
<dbReference type="InterPro" id="IPR001731">
    <property type="entry name" value="ALAD"/>
</dbReference>
<proteinExistence type="inferred from homology"/>
<evidence type="ECO:0000256" key="8">
    <source>
        <dbReference type="ARBA" id="ARBA00047651"/>
    </source>
</evidence>
<evidence type="ECO:0000256" key="10">
    <source>
        <dbReference type="PIRSR" id="PIRSR001415-5"/>
    </source>
</evidence>
<dbReference type="NCBIfam" id="NF006762">
    <property type="entry name" value="PRK09283.1"/>
    <property type="match status" value="1"/>
</dbReference>
<keyword evidence="10" id="KW-0479">Metal-binding</keyword>
<evidence type="ECO:0000256" key="6">
    <source>
        <dbReference type="ARBA" id="ARBA00023239"/>
    </source>
</evidence>
<keyword evidence="7 11" id="KW-0627">Porphyrin biosynthesis</keyword>
<dbReference type="EC" id="4.2.1.24" evidence="3 11"/>
<dbReference type="Gene3D" id="3.20.20.70">
    <property type="entry name" value="Aldolase class I"/>
    <property type="match status" value="1"/>
</dbReference>
<dbReference type="PROSITE" id="PS00169">
    <property type="entry name" value="D_ALA_DEHYDRATASE"/>
    <property type="match status" value="1"/>
</dbReference>
<name>A0A3R9ZBF5_9RICK</name>
<keyword evidence="14" id="KW-1185">Reference proteome</keyword>
<gene>
    <name evidence="13" type="primary">hemB</name>
    <name evidence="13" type="ORF">EIC27_02315</name>
</gene>
<dbReference type="Proteomes" id="UP000279470">
    <property type="component" value="Unassembled WGS sequence"/>
</dbReference>